<proteinExistence type="predicted"/>
<keyword evidence="1" id="KW-0732">Signal</keyword>
<evidence type="ECO:0000313" key="3">
    <source>
        <dbReference type="Proteomes" id="UP000220133"/>
    </source>
</evidence>
<feature type="chain" id="PRO_5012425915" description="WWE domain-containing protein" evidence="1">
    <location>
        <begin position="18"/>
        <end position="135"/>
    </location>
</feature>
<protein>
    <recommendedName>
        <fullName evidence="4">WWE domain-containing protein</fullName>
    </recommendedName>
</protein>
<accession>A0A291QZZ1</accession>
<dbReference type="KEGG" id="cbae:COR50_21565"/>
<dbReference type="Proteomes" id="UP000220133">
    <property type="component" value="Chromosome"/>
</dbReference>
<evidence type="ECO:0000256" key="1">
    <source>
        <dbReference type="SAM" id="SignalP"/>
    </source>
</evidence>
<organism evidence="2 3">
    <name type="scientific">Chitinophaga caeni</name>
    <dbReference type="NCBI Taxonomy" id="2029983"/>
    <lineage>
        <taxon>Bacteria</taxon>
        <taxon>Pseudomonadati</taxon>
        <taxon>Bacteroidota</taxon>
        <taxon>Chitinophagia</taxon>
        <taxon>Chitinophagales</taxon>
        <taxon>Chitinophagaceae</taxon>
        <taxon>Chitinophaga</taxon>
    </lineage>
</organism>
<dbReference type="AlphaFoldDB" id="A0A291QZZ1"/>
<gene>
    <name evidence="2" type="ORF">COR50_21565</name>
</gene>
<evidence type="ECO:0000313" key="2">
    <source>
        <dbReference type="EMBL" id="ATL49556.1"/>
    </source>
</evidence>
<dbReference type="RefSeq" id="WP_098195923.1">
    <property type="nucleotide sequence ID" value="NZ_CP023777.1"/>
</dbReference>
<reference evidence="2 3" key="1">
    <citation type="submission" date="2017-10" db="EMBL/GenBank/DDBJ databases">
        <title>Paenichitinophaga pekingensis gen. nov., sp. nov., isolated from activated sludge.</title>
        <authorList>
            <person name="Jin D."/>
            <person name="Kong X."/>
            <person name="Deng Y."/>
            <person name="Bai Z."/>
        </authorList>
    </citation>
    <scope>NUCLEOTIDE SEQUENCE [LARGE SCALE GENOMIC DNA]</scope>
    <source>
        <strain evidence="2 3">13</strain>
    </source>
</reference>
<dbReference type="EMBL" id="CP023777">
    <property type="protein sequence ID" value="ATL49556.1"/>
    <property type="molecule type" value="Genomic_DNA"/>
</dbReference>
<sequence>MKKLCFLCIATGMFLVAGPGKLDANSHQPASCISVVFEWKKAKDGAWPGMKDGKTYWYKLKKGGNLVWSTDGKSWAEVPGNAWADKDGKWLKISDGKLLWSKDGNDWAEVPEWKWEASDGKWYKFDKNWGLWVNM</sequence>
<name>A0A291QZZ1_9BACT</name>
<feature type="signal peptide" evidence="1">
    <location>
        <begin position="1"/>
        <end position="17"/>
    </location>
</feature>
<evidence type="ECO:0008006" key="4">
    <source>
        <dbReference type="Google" id="ProtNLM"/>
    </source>
</evidence>
<keyword evidence="3" id="KW-1185">Reference proteome</keyword>
<dbReference type="OrthoDB" id="670594at2"/>